<dbReference type="EMBL" id="JAEKNR010000072">
    <property type="protein sequence ID" value="MBJ7597653.1"/>
    <property type="molecule type" value="Genomic_DNA"/>
</dbReference>
<name>A0A934K8K0_9BACT</name>
<dbReference type="RefSeq" id="WP_338200056.1">
    <property type="nucleotide sequence ID" value="NZ_JAEKNR010000072.1"/>
</dbReference>
<reference evidence="2" key="1">
    <citation type="submission" date="2020-10" db="EMBL/GenBank/DDBJ databases">
        <title>Ca. Dormibacterota MAGs.</title>
        <authorList>
            <person name="Montgomery K."/>
        </authorList>
    </citation>
    <scope>NUCLEOTIDE SEQUENCE [LARGE SCALE GENOMIC DNA]</scope>
    <source>
        <strain evidence="2">SC8812_S17_10</strain>
    </source>
</reference>
<proteinExistence type="predicted"/>
<feature type="region of interest" description="Disordered" evidence="1">
    <location>
        <begin position="90"/>
        <end position="137"/>
    </location>
</feature>
<keyword evidence="3" id="KW-1185">Reference proteome</keyword>
<gene>
    <name evidence="2" type="ORF">JF922_06160</name>
</gene>
<evidence type="ECO:0000313" key="2">
    <source>
        <dbReference type="EMBL" id="MBJ7597653.1"/>
    </source>
</evidence>
<evidence type="ECO:0008006" key="4">
    <source>
        <dbReference type="Google" id="ProtNLM"/>
    </source>
</evidence>
<evidence type="ECO:0000313" key="3">
    <source>
        <dbReference type="Proteomes" id="UP000612893"/>
    </source>
</evidence>
<organism evidence="2 3">
    <name type="scientific">Candidatus Nephthysia bennettiae</name>
    <dbReference type="NCBI Taxonomy" id="3127016"/>
    <lineage>
        <taxon>Bacteria</taxon>
        <taxon>Bacillati</taxon>
        <taxon>Candidatus Dormiibacterota</taxon>
        <taxon>Candidatus Dormibacteria</taxon>
        <taxon>Candidatus Dormibacterales</taxon>
        <taxon>Candidatus Dormibacteraceae</taxon>
        <taxon>Candidatus Nephthysia</taxon>
    </lineage>
</organism>
<comment type="caution">
    <text evidence="2">The sequence shown here is derived from an EMBL/GenBank/DDBJ whole genome shotgun (WGS) entry which is preliminary data.</text>
</comment>
<dbReference type="Proteomes" id="UP000612893">
    <property type="component" value="Unassembled WGS sequence"/>
</dbReference>
<dbReference type="AlphaFoldDB" id="A0A934K8K0"/>
<accession>A0A934K8K0</accession>
<protein>
    <recommendedName>
        <fullName evidence="4">GAF domain-containing protein</fullName>
    </recommendedName>
</protein>
<evidence type="ECO:0000256" key="1">
    <source>
        <dbReference type="SAM" id="MobiDB-lite"/>
    </source>
</evidence>
<sequence length="137" mass="15169">MIRDNIKRSDLENALNIPMYICVLAAPVRRGSHSIGTVSLGSFRAPREARLDRPEARDLLMTIADAVSELWESLDDRLLHSRMAEQLPTVSFSPAADSAEHRPAGPAEVQLSPDPPIRGERVGVQVRQIVGRRRAPE</sequence>